<proteinExistence type="predicted"/>
<feature type="transmembrane region" description="Helical" evidence="1">
    <location>
        <begin position="176"/>
        <end position="195"/>
    </location>
</feature>
<reference evidence="2 3" key="1">
    <citation type="submission" date="2020-07" db="EMBL/GenBank/DDBJ databases">
        <title>Sequencing the genomes of 1000 actinobacteria strains.</title>
        <authorList>
            <person name="Klenk H.-P."/>
        </authorList>
    </citation>
    <scope>NUCLEOTIDE SEQUENCE [LARGE SCALE GENOMIC DNA]</scope>
    <source>
        <strain evidence="2 3">DSM 45772</strain>
    </source>
</reference>
<keyword evidence="1" id="KW-0472">Membrane</keyword>
<gene>
    <name evidence="2" type="ORF">BJ983_001182</name>
</gene>
<organism evidence="2 3">
    <name type="scientific">Actinomycetospora corticicola</name>
    <dbReference type="NCBI Taxonomy" id="663602"/>
    <lineage>
        <taxon>Bacteria</taxon>
        <taxon>Bacillati</taxon>
        <taxon>Actinomycetota</taxon>
        <taxon>Actinomycetes</taxon>
        <taxon>Pseudonocardiales</taxon>
        <taxon>Pseudonocardiaceae</taxon>
        <taxon>Actinomycetospora</taxon>
    </lineage>
</organism>
<feature type="transmembrane region" description="Helical" evidence="1">
    <location>
        <begin position="85"/>
        <end position="103"/>
    </location>
</feature>
<feature type="transmembrane region" description="Helical" evidence="1">
    <location>
        <begin position="52"/>
        <end position="73"/>
    </location>
</feature>
<keyword evidence="3" id="KW-1185">Reference proteome</keyword>
<dbReference type="RefSeq" id="WP_179792968.1">
    <property type="nucleotide sequence ID" value="NZ_BAABHP010000004.1"/>
</dbReference>
<evidence type="ECO:0008006" key="4">
    <source>
        <dbReference type="Google" id="ProtNLM"/>
    </source>
</evidence>
<feature type="transmembrane region" description="Helical" evidence="1">
    <location>
        <begin position="12"/>
        <end position="32"/>
    </location>
</feature>
<comment type="caution">
    <text evidence="2">The sequence shown here is derived from an EMBL/GenBank/DDBJ whole genome shotgun (WGS) entry which is preliminary data.</text>
</comment>
<evidence type="ECO:0000256" key="1">
    <source>
        <dbReference type="SAM" id="Phobius"/>
    </source>
</evidence>
<dbReference type="PANTHER" id="PTHR33802">
    <property type="entry name" value="SI:CH211-161H7.5-RELATED"/>
    <property type="match status" value="1"/>
</dbReference>
<dbReference type="InterPro" id="IPR038330">
    <property type="entry name" value="TspO/MBR-related_sf"/>
</dbReference>
<feature type="transmembrane region" description="Helical" evidence="1">
    <location>
        <begin position="225"/>
        <end position="245"/>
    </location>
</feature>
<dbReference type="Gene3D" id="1.20.1260.100">
    <property type="entry name" value="TspO/MBR protein"/>
    <property type="match status" value="1"/>
</dbReference>
<feature type="transmembrane region" description="Helical" evidence="1">
    <location>
        <begin position="202"/>
        <end position="219"/>
    </location>
</feature>
<evidence type="ECO:0000313" key="2">
    <source>
        <dbReference type="EMBL" id="NYD35080.1"/>
    </source>
</evidence>
<name>A0A7Y9J4I6_9PSEU</name>
<dbReference type="AlphaFoldDB" id="A0A7Y9J4I6"/>
<feature type="transmembrane region" description="Helical" evidence="1">
    <location>
        <begin position="139"/>
        <end position="170"/>
    </location>
</feature>
<evidence type="ECO:0000313" key="3">
    <source>
        <dbReference type="Proteomes" id="UP000535890"/>
    </source>
</evidence>
<keyword evidence="1" id="KW-0812">Transmembrane</keyword>
<feature type="transmembrane region" description="Helical" evidence="1">
    <location>
        <begin position="109"/>
        <end position="127"/>
    </location>
</feature>
<dbReference type="PANTHER" id="PTHR33802:SF1">
    <property type="entry name" value="XK-RELATED PROTEIN"/>
    <property type="match status" value="1"/>
</dbReference>
<dbReference type="EMBL" id="JACCBN010000001">
    <property type="protein sequence ID" value="NYD35080.1"/>
    <property type="molecule type" value="Genomic_DNA"/>
</dbReference>
<dbReference type="Proteomes" id="UP000535890">
    <property type="component" value="Unassembled WGS sequence"/>
</dbReference>
<accession>A0A7Y9J4I6</accession>
<sequence>MTKTSDSVRAIAVLVTAVAQFIVGSIGGSGALGRPIGEVSASLETPIVPAGGAFAIWGLIYLGVLVLAIRQVLPSQWDRPVHRATGWWLVGAAIANMAWIVLFSQPLPGFAEIVIVALLVCLAVVLARLATFPTTGADFWLLAVPVAFYAGWVSVATVVGTAATGVWAGLPGTGGVAILLGVVMLVVTGLIAAVVTSAGPAPVAYALSVLWALGGIVVAGRPVLVVIAALVAAAIVIAAVVRRLLVDGTVRTRTKQPSRVA</sequence>
<keyword evidence="1" id="KW-1133">Transmembrane helix</keyword>
<protein>
    <recommendedName>
        <fullName evidence="4">TspO/MBR related protein</fullName>
    </recommendedName>
</protein>